<feature type="compositionally biased region" description="Polar residues" evidence="4">
    <location>
        <begin position="111"/>
        <end position="120"/>
    </location>
</feature>
<evidence type="ECO:0000256" key="3">
    <source>
        <dbReference type="ARBA" id="ARBA00022729"/>
    </source>
</evidence>
<feature type="signal peptide" evidence="5">
    <location>
        <begin position="1"/>
        <end position="21"/>
    </location>
</feature>
<dbReference type="InterPro" id="IPR005318">
    <property type="entry name" value="OM_porin_bac"/>
</dbReference>
<comment type="caution">
    <text evidence="6">The sequence shown here is derived from an EMBL/GenBank/DDBJ whole genome shotgun (WGS) entry which is preliminary data.</text>
</comment>
<dbReference type="Pfam" id="PF03573">
    <property type="entry name" value="OprD"/>
    <property type="match status" value="1"/>
</dbReference>
<feature type="region of interest" description="Disordered" evidence="4">
    <location>
        <begin position="99"/>
        <end position="121"/>
    </location>
</feature>
<protein>
    <submittedName>
        <fullName evidence="6">OprD family porin</fullName>
    </submittedName>
</protein>
<name>A0ABT5NZ99_9PSED</name>
<dbReference type="Gene3D" id="2.40.160.10">
    <property type="entry name" value="Porin"/>
    <property type="match status" value="1"/>
</dbReference>
<evidence type="ECO:0000313" key="7">
    <source>
        <dbReference type="Proteomes" id="UP001148203"/>
    </source>
</evidence>
<evidence type="ECO:0000256" key="1">
    <source>
        <dbReference type="ARBA" id="ARBA00009075"/>
    </source>
</evidence>
<sequence>MLKTRISLIALGLFAATQAMANDQAEAKGFVEDSTASVLLRNAFINRDKKHNTQDQSEWGQAFIGKFSSGFTQGTVGVGVDAFGLYAIRLDGGKGRNGGGGIDFFKPGNGDTAQDPQSSPHDLARAGAAVKFRISNTVLKYGDQMPELPVLQYDDGRLLPESFTGTLITSKEIKGLELNAGRFTQEARKSAEGRDSGGLKSINVFGGSYKFNDQLTASVYTSDIEDVLKKHYLGVNFVQPLADDQSLTLDFNGYKTKLDSKYAANDRRDNTIWSLAATYAFGPHSVTLAHQRSTGDTGYNYGGYQNAGGGVGDGGSTIYLANSYWSDFNNEDERSWQIAYGLDFGAFGVPGLTYKVAYVRGDNINTRGLGEGTEREIFNQFKYVVQEGPAKDLSVKLRSSFLRTSDNVRQADLNDDGNEVRVFVEYPISIF</sequence>
<dbReference type="InterPro" id="IPR023614">
    <property type="entry name" value="Porin_dom_sf"/>
</dbReference>
<comment type="similarity">
    <text evidence="1">Belongs to the outer membrane porin (Opr) (TC 1.B.25) family.</text>
</comment>
<dbReference type="PANTHER" id="PTHR34596:SF2">
    <property type="entry name" value="CHITOPORIN"/>
    <property type="match status" value="1"/>
</dbReference>
<evidence type="ECO:0000256" key="5">
    <source>
        <dbReference type="SAM" id="SignalP"/>
    </source>
</evidence>
<gene>
    <name evidence="6" type="ORF">M5G11_23705</name>
</gene>
<keyword evidence="3 5" id="KW-0732">Signal</keyword>
<dbReference type="Proteomes" id="UP001148203">
    <property type="component" value="Unassembled WGS sequence"/>
</dbReference>
<evidence type="ECO:0000256" key="2">
    <source>
        <dbReference type="ARBA" id="ARBA00022448"/>
    </source>
</evidence>
<keyword evidence="7" id="KW-1185">Reference proteome</keyword>
<reference evidence="6 7" key="1">
    <citation type="submission" date="2022-05" db="EMBL/GenBank/DDBJ databases">
        <title>Novel Pseudomonas spp. Isolated from a Rainbow Trout Aquaculture Facility.</title>
        <authorList>
            <person name="Testerman T."/>
            <person name="Graf J."/>
        </authorList>
    </citation>
    <scope>NUCLEOTIDE SEQUENCE [LARGE SCALE GENOMIC DNA]</scope>
    <source>
        <strain evidence="6 7">ID681</strain>
    </source>
</reference>
<dbReference type="PANTHER" id="PTHR34596">
    <property type="entry name" value="CHITOPORIN"/>
    <property type="match status" value="1"/>
</dbReference>
<keyword evidence="2" id="KW-0813">Transport</keyword>
<evidence type="ECO:0000256" key="4">
    <source>
        <dbReference type="SAM" id="MobiDB-lite"/>
    </source>
</evidence>
<dbReference type="EMBL" id="JAMDGY010000096">
    <property type="protein sequence ID" value="MDD0993538.1"/>
    <property type="molecule type" value="Genomic_DNA"/>
</dbReference>
<accession>A0ABT5NZ99</accession>
<evidence type="ECO:0000313" key="6">
    <source>
        <dbReference type="EMBL" id="MDD0993538.1"/>
    </source>
</evidence>
<proteinExistence type="inferred from homology"/>
<feature type="chain" id="PRO_5046350953" evidence="5">
    <location>
        <begin position="22"/>
        <end position="431"/>
    </location>
</feature>
<dbReference type="RefSeq" id="WP_273913208.1">
    <property type="nucleotide sequence ID" value="NZ_JAMDGX010000077.1"/>
</dbReference>
<organism evidence="6 7">
    <name type="scientific">Pseudomonas fontis</name>
    <dbReference type="NCBI Taxonomy" id="2942633"/>
    <lineage>
        <taxon>Bacteria</taxon>
        <taxon>Pseudomonadati</taxon>
        <taxon>Pseudomonadota</taxon>
        <taxon>Gammaproteobacteria</taxon>
        <taxon>Pseudomonadales</taxon>
        <taxon>Pseudomonadaceae</taxon>
        <taxon>Pseudomonas</taxon>
    </lineage>
</organism>